<dbReference type="STRING" id="648757.Rvan_1438"/>
<dbReference type="EMBL" id="CP002292">
    <property type="protein sequence ID" value="ADP70694.1"/>
    <property type="molecule type" value="Genomic_DNA"/>
</dbReference>
<dbReference type="Proteomes" id="UP000001399">
    <property type="component" value="Chromosome"/>
</dbReference>
<dbReference type="HOGENOM" id="CLU_027194_0_0_5"/>
<dbReference type="KEGG" id="rva:Rvan_1438"/>
<keyword evidence="2" id="KW-1185">Reference proteome</keyword>
<dbReference type="OrthoDB" id="5509947at2"/>
<evidence type="ECO:0000313" key="2">
    <source>
        <dbReference type="Proteomes" id="UP000001399"/>
    </source>
</evidence>
<protein>
    <submittedName>
        <fullName evidence="1">Uncharacterized protein</fullName>
    </submittedName>
</protein>
<gene>
    <name evidence="1" type="ordered locus">Rvan_1438</name>
</gene>
<organism evidence="1 2">
    <name type="scientific">Rhodomicrobium vannielii (strain ATCC 17100 / DSM 162 / LMG 4299 / NCIMB 10020 / ATH 3.1.1)</name>
    <dbReference type="NCBI Taxonomy" id="648757"/>
    <lineage>
        <taxon>Bacteria</taxon>
        <taxon>Pseudomonadati</taxon>
        <taxon>Pseudomonadota</taxon>
        <taxon>Alphaproteobacteria</taxon>
        <taxon>Hyphomicrobiales</taxon>
        <taxon>Hyphomicrobiaceae</taxon>
        <taxon>Rhodomicrobium</taxon>
    </lineage>
</organism>
<proteinExistence type="predicted"/>
<dbReference type="RefSeq" id="WP_013419096.1">
    <property type="nucleotide sequence ID" value="NC_014664.1"/>
</dbReference>
<dbReference type="Pfam" id="PF13289">
    <property type="entry name" value="SIR2_2"/>
    <property type="match status" value="1"/>
</dbReference>
<dbReference type="SUPFAM" id="SSF52467">
    <property type="entry name" value="DHS-like NAD/FAD-binding domain"/>
    <property type="match status" value="1"/>
</dbReference>
<dbReference type="InterPro" id="IPR029035">
    <property type="entry name" value="DHS-like_NAD/FAD-binding_dom"/>
</dbReference>
<sequence length="594" mass="67990">MTLLANDTLTQLAFSIYENKGVFALLVGSGLSRAAEIPTGWEITLDLVRRIGLARGEQDQNDWATWYRDTTGKEPNYSHLLDQIASTPHERRSILHSYIEPTEEERREGKKTPTAGHYAIADLVKDGYVRVLVNTNFDRLLENALRERGVEPTIVASPDALAGAEPVTHTQCYILKLHGDYKDARIRNTDKELGKYPAKYDALLDRILDEYGILICGWSGQWDDALRAAFLRAPNRRYPTFWAARGEVESGAEELINHRRGKVITIESADTFFTSLRDRVQTIEQTHRKNPRGVELLVASTKRFLAKPEYRVQLDEAFSQELDIVLKELEAPEFNPHGQWSQAEFRSRVSRYQAAFEALAAMAGVLGRWGDDKEFPLLLDIIQTLYDQAEKIGGGITSYLNLRSYPAVLVFTAYGLGLTRARRWRILYRLFNAVIGRRDRDPQRTVETLFLHTWKGTAHDAWKQIEGLEKRKTPLSDHLLELFSDWSKRFVGVTPDFEIVFEQFELLASLAHLERNEKSVVQQELANGRQDSFLWMPVGRLGWHERSMDKILSEVEQEPLKTELSKAGFGKGDPEFIDVFSANFKRIAARMTWM</sequence>
<dbReference type="Gene3D" id="3.40.50.1220">
    <property type="entry name" value="TPP-binding domain"/>
    <property type="match status" value="1"/>
</dbReference>
<accession>E3I6P7</accession>
<reference evidence="2" key="1">
    <citation type="journal article" date="2011" name="J. Bacteriol.">
        <title>Genome sequences of eight morphologically diverse alphaproteobacteria.</title>
        <authorList>
            <consortium name="US DOE Joint Genome Institute"/>
            <person name="Brown P.J."/>
            <person name="Kysela D.T."/>
            <person name="Buechlein A."/>
            <person name="Hemmerich C."/>
            <person name="Brun Y.V."/>
        </authorList>
    </citation>
    <scope>NUCLEOTIDE SEQUENCE [LARGE SCALE GENOMIC DNA]</scope>
    <source>
        <strain evidence="2">ATCC 17100 / ATH 3.1.1 / DSM 162 / LMG 4299</strain>
    </source>
</reference>
<evidence type="ECO:0000313" key="1">
    <source>
        <dbReference type="EMBL" id="ADP70694.1"/>
    </source>
</evidence>
<dbReference type="AlphaFoldDB" id="E3I6P7"/>
<dbReference type="eggNOG" id="COG0846">
    <property type="taxonomic scope" value="Bacteria"/>
</dbReference>
<name>E3I6P7_RHOVT</name>